<name>A0A2S4DY34_STRTR</name>
<dbReference type="Proteomes" id="UP000249634">
    <property type="component" value="Chromosome 1"/>
</dbReference>
<dbReference type="Proteomes" id="UP000509833">
    <property type="component" value="Chromosome"/>
</dbReference>
<keyword evidence="1" id="KW-1133">Transmembrane helix</keyword>
<reference evidence="3 4" key="1">
    <citation type="submission" date="2018-06" db="EMBL/GenBank/DDBJ databases">
        <authorList>
            <consortium name="Pathogen Informatics"/>
            <person name="Doyle S."/>
        </authorList>
    </citation>
    <scope>NUCLEOTIDE SEQUENCE [LARGE SCALE GENOMIC DNA]</scope>
    <source>
        <strain evidence="3 4">NCTC12958</strain>
    </source>
</reference>
<evidence type="ECO:0000313" key="4">
    <source>
        <dbReference type="Proteomes" id="UP000249634"/>
    </source>
</evidence>
<keyword evidence="1" id="KW-0812">Transmembrane</keyword>
<feature type="transmembrane region" description="Helical" evidence="1">
    <location>
        <begin position="27"/>
        <end position="45"/>
    </location>
</feature>
<dbReference type="AlphaFoldDB" id="A0A2S4DY34"/>
<keyword evidence="1" id="KW-0472">Membrane</keyword>
<reference evidence="2 5" key="2">
    <citation type="submission" date="2020-06" db="EMBL/GenBank/DDBJ databases">
        <authorList>
            <person name="Chuat V."/>
        </authorList>
    </citation>
    <scope>NUCLEOTIDE SEQUENCE [LARGE SCALE GENOMIC DNA]</scope>
    <source>
        <strain evidence="2">STH_CIRM_336</strain>
    </source>
</reference>
<evidence type="ECO:0000313" key="2">
    <source>
        <dbReference type="EMBL" id="CAD0139048.1"/>
    </source>
</evidence>
<gene>
    <name evidence="3" type="ORF">NCTC12958_01960</name>
    <name evidence="2" type="ORF">STHERMO_1770</name>
</gene>
<accession>A0A2S4DY34</accession>
<feature type="transmembrane region" description="Helical" evidence="1">
    <location>
        <begin position="5"/>
        <end position="21"/>
    </location>
</feature>
<evidence type="ECO:0000313" key="5">
    <source>
        <dbReference type="Proteomes" id="UP000509833"/>
    </source>
</evidence>
<organism evidence="3 4">
    <name type="scientific">Streptococcus thermophilus</name>
    <dbReference type="NCBI Taxonomy" id="1308"/>
    <lineage>
        <taxon>Bacteria</taxon>
        <taxon>Bacillati</taxon>
        <taxon>Bacillota</taxon>
        <taxon>Bacilli</taxon>
        <taxon>Lactobacillales</taxon>
        <taxon>Streptococcaceae</taxon>
        <taxon>Streptococcus</taxon>
    </lineage>
</organism>
<sequence>MKKYLIIFSTIAMIYLYSKVLLSSGNIYQLLLASIGFFFFLFGVYRQYRKN</sequence>
<dbReference type="EMBL" id="LR822017">
    <property type="protein sequence ID" value="CAD0139048.1"/>
    <property type="molecule type" value="Genomic_DNA"/>
</dbReference>
<protein>
    <submittedName>
        <fullName evidence="3">Uncharacterized protein</fullName>
    </submittedName>
</protein>
<evidence type="ECO:0000313" key="3">
    <source>
        <dbReference type="EMBL" id="SQF25729.1"/>
    </source>
</evidence>
<proteinExistence type="predicted"/>
<evidence type="ECO:0000256" key="1">
    <source>
        <dbReference type="SAM" id="Phobius"/>
    </source>
</evidence>
<dbReference type="EMBL" id="LS483339">
    <property type="protein sequence ID" value="SQF25729.1"/>
    <property type="molecule type" value="Genomic_DNA"/>
</dbReference>